<accession>A0A1G6EWC5</accession>
<evidence type="ECO:0000313" key="2">
    <source>
        <dbReference type="EMBL" id="SDB61760.1"/>
    </source>
</evidence>
<sequence>MDDYVKQALEIVKAQASIRAMTEEEMMSMVTNLAASLRGVVVNDPVTMVDSHLESTGDPKKAIKERSVTCMECGKNFKVLTKKHLATHDLTPEEYREKWGYKKGTALIAKALSKARKKKMQEMQLWKKKGVKRG</sequence>
<keyword evidence="3" id="KW-1185">Reference proteome</keyword>
<dbReference type="InterPro" id="IPR041920">
    <property type="entry name" value="ROS/MUCR_sf"/>
</dbReference>
<dbReference type="GO" id="GO:0003677">
    <property type="term" value="F:DNA binding"/>
    <property type="evidence" value="ECO:0007669"/>
    <property type="project" value="InterPro"/>
</dbReference>
<dbReference type="EMBL" id="FMXO01000026">
    <property type="protein sequence ID" value="SDB61760.1"/>
    <property type="molecule type" value="Genomic_DNA"/>
</dbReference>
<evidence type="ECO:0000313" key="3">
    <source>
        <dbReference type="Proteomes" id="UP000198771"/>
    </source>
</evidence>
<dbReference type="Gene3D" id="1.10.10.1550">
    <property type="entry name" value="ROS/MUCR transcriptional regulator protein"/>
    <property type="match status" value="1"/>
</dbReference>
<dbReference type="RefSeq" id="WP_092123965.1">
    <property type="nucleotide sequence ID" value="NZ_FMXO01000026.1"/>
</dbReference>
<gene>
    <name evidence="2" type="ORF">SAMN05660653_03232</name>
</gene>
<dbReference type="OrthoDB" id="9809693at2"/>
<protein>
    <submittedName>
        <fullName evidence="2">Transcriptional regulator, MucR family</fullName>
    </submittedName>
</protein>
<evidence type="ECO:0000256" key="1">
    <source>
        <dbReference type="ARBA" id="ARBA00007031"/>
    </source>
</evidence>
<dbReference type="STRING" id="617002.SAMN05660653_03232"/>
<dbReference type="InterPro" id="IPR008807">
    <property type="entry name" value="ROS_MUCR"/>
</dbReference>
<proteinExistence type="inferred from homology"/>
<dbReference type="AlphaFoldDB" id="A0A1G6EWC5"/>
<dbReference type="GO" id="GO:0008270">
    <property type="term" value="F:zinc ion binding"/>
    <property type="evidence" value="ECO:0007669"/>
    <property type="project" value="InterPro"/>
</dbReference>
<organism evidence="2 3">
    <name type="scientific">Desulfonatronum thiosulfatophilum</name>
    <dbReference type="NCBI Taxonomy" id="617002"/>
    <lineage>
        <taxon>Bacteria</taxon>
        <taxon>Pseudomonadati</taxon>
        <taxon>Thermodesulfobacteriota</taxon>
        <taxon>Desulfovibrionia</taxon>
        <taxon>Desulfovibrionales</taxon>
        <taxon>Desulfonatronaceae</taxon>
        <taxon>Desulfonatronum</taxon>
    </lineage>
</organism>
<reference evidence="2 3" key="1">
    <citation type="submission" date="2016-10" db="EMBL/GenBank/DDBJ databases">
        <authorList>
            <person name="de Groot N.N."/>
        </authorList>
    </citation>
    <scope>NUCLEOTIDE SEQUENCE [LARGE SCALE GENOMIC DNA]</scope>
    <source>
        <strain evidence="2 3">ASO4-2</strain>
    </source>
</reference>
<comment type="similarity">
    <text evidence="1">Belongs to the ros/MucR family.</text>
</comment>
<name>A0A1G6EWC5_9BACT</name>
<dbReference type="GO" id="GO:0006355">
    <property type="term" value="P:regulation of DNA-templated transcription"/>
    <property type="evidence" value="ECO:0007669"/>
    <property type="project" value="InterPro"/>
</dbReference>
<dbReference type="Pfam" id="PF05443">
    <property type="entry name" value="ROS_MUCR"/>
    <property type="match status" value="1"/>
</dbReference>
<dbReference type="Proteomes" id="UP000198771">
    <property type="component" value="Unassembled WGS sequence"/>
</dbReference>